<reference evidence="2 3" key="1">
    <citation type="submission" date="2024-04" db="EMBL/GenBank/DDBJ databases">
        <title>Genome sequencing and metabolic network reconstruction of aminoacids and betaine degradation by Anoxynatronum sibiricum.</title>
        <authorList>
            <person name="Detkova E.N."/>
            <person name="Boltjanskaja Y.V."/>
            <person name="Mardanov A.V."/>
            <person name="Kevbrin V."/>
        </authorList>
    </citation>
    <scope>NUCLEOTIDE SEQUENCE [LARGE SCALE GENOMIC DNA]</scope>
    <source>
        <strain evidence="2 3">Z-7981</strain>
    </source>
</reference>
<evidence type="ECO:0000313" key="3">
    <source>
        <dbReference type="Proteomes" id="UP001407405"/>
    </source>
</evidence>
<evidence type="ECO:0000313" key="2">
    <source>
        <dbReference type="EMBL" id="MEN1759134.1"/>
    </source>
</evidence>
<protein>
    <submittedName>
        <fullName evidence="2">DUF5693 family protein</fullName>
    </submittedName>
</protein>
<keyword evidence="3" id="KW-1185">Reference proteome</keyword>
<proteinExistence type="predicted"/>
<dbReference type="RefSeq" id="WP_343184513.1">
    <property type="nucleotide sequence ID" value="NZ_JBCITM010000001.1"/>
</dbReference>
<keyword evidence="1" id="KW-1133">Transmembrane helix</keyword>
<organism evidence="2 3">
    <name type="scientific">Anoxynatronum sibiricum</name>
    <dbReference type="NCBI Taxonomy" id="210623"/>
    <lineage>
        <taxon>Bacteria</taxon>
        <taxon>Bacillati</taxon>
        <taxon>Bacillota</taxon>
        <taxon>Clostridia</taxon>
        <taxon>Eubacteriales</taxon>
        <taxon>Clostridiaceae</taxon>
        <taxon>Anoxynatronum</taxon>
    </lineage>
</organism>
<feature type="transmembrane region" description="Helical" evidence="1">
    <location>
        <begin position="495"/>
        <end position="517"/>
    </location>
</feature>
<dbReference type="Proteomes" id="UP001407405">
    <property type="component" value="Unassembled WGS sequence"/>
</dbReference>
<gene>
    <name evidence="2" type="ORF">AAIG11_01490</name>
</gene>
<comment type="caution">
    <text evidence="2">The sequence shown here is derived from an EMBL/GenBank/DDBJ whole genome shotgun (WGS) entry which is preliminary data.</text>
</comment>
<dbReference type="InterPro" id="IPR043748">
    <property type="entry name" value="DUF5693"/>
</dbReference>
<dbReference type="Pfam" id="PF18949">
    <property type="entry name" value="DUF5693"/>
    <property type="match status" value="1"/>
</dbReference>
<feature type="transmembrane region" description="Helical" evidence="1">
    <location>
        <begin position="537"/>
        <end position="554"/>
    </location>
</feature>
<feature type="transmembrane region" description="Helical" evidence="1">
    <location>
        <begin position="632"/>
        <end position="648"/>
    </location>
</feature>
<name>A0ABU9VQ16_9CLOT</name>
<evidence type="ECO:0000256" key="1">
    <source>
        <dbReference type="SAM" id="Phobius"/>
    </source>
</evidence>
<dbReference type="EMBL" id="JBCITM010000001">
    <property type="protein sequence ID" value="MEN1759134.1"/>
    <property type="molecule type" value="Genomic_DNA"/>
</dbReference>
<accession>A0ABU9VQ16</accession>
<feature type="transmembrane region" description="Helical" evidence="1">
    <location>
        <begin position="687"/>
        <end position="711"/>
    </location>
</feature>
<keyword evidence="1" id="KW-0472">Membrane</keyword>
<keyword evidence="1" id="KW-0812">Transmembrane</keyword>
<feature type="transmembrane region" description="Helical" evidence="1">
    <location>
        <begin position="580"/>
        <end position="597"/>
    </location>
</feature>
<feature type="transmembrane region" description="Helical" evidence="1">
    <location>
        <begin position="455"/>
        <end position="474"/>
    </location>
</feature>
<feature type="transmembrane region" description="Helical" evidence="1">
    <location>
        <begin position="401"/>
        <end position="419"/>
    </location>
</feature>
<feature type="transmembrane region" description="Helical" evidence="1">
    <location>
        <begin position="431"/>
        <end position="449"/>
    </location>
</feature>
<feature type="transmembrane region" description="Helical" evidence="1">
    <location>
        <begin position="653"/>
        <end position="675"/>
    </location>
</feature>
<sequence length="726" mass="82605">MHNKFEKILIVCIIVSILAGGLSLVSRVKAEAQLNQVDIYVDYFEVNELARQSEYSTAWWLDYFRQLGATHAVLEEESLGLLRQALKPLRVDVGQDILKEWNWQKTTPSALAAYHETVGIRDYDVIIMTEEEPLYQQIAAGLHSRYDADRFSLQPGDDGSVIIIHGTIEDAVYNPPADLTDFEGQNYFRERRLHSSQLTRLGLGFDQDKISTIQQAGLQVMPRPFSYGDWGGEAYLRGYLDDLTTYGMIPDILFFGGKQLPGAADESLSLLTSFMNQQGIRAGLVETSFQREHLEQEGIETLTESLEYQAVRVFNVWPFVQERYRFYHYDGAEEIENTLYRAVTERNIRMIYFKPFKESTTVYVTDPEEYAAIFQRFETRIARHGLSLGKASTFPQTHPSLALQSLMALGVAAAAVLLLRKLFPLSDRVGVILFMMGIVPLIVLLFWRTGWGEKLTAMAAAIFFPSLGMDHCCRQMWKWHQQKKRFSYLQSMKEGVMLLMQVSLISSIGALLVAALLSDVRYLLEMDIFRGVKISQLIPIAFYGLIFLHYFGYLRSEDRLSEPGIRPTEIRALLMENIKVFYVAAMGFLLVAGYIYIARTGHEGNLQPMEIEMIIRNILEESLLVRPRTKEFTVAFPALLLGAYLASLRYKSLIFLAGLAAVIGQTSIVNTFSHLRTPVLISVIRTAYSLAAGIGFSVIYLALMIGFVWLLEQWGVRLWRLMEKTE</sequence>